<evidence type="ECO:0000313" key="16">
    <source>
        <dbReference type="Proteomes" id="UP000294364"/>
    </source>
</evidence>
<dbReference type="InterPro" id="IPR002368">
    <property type="entry name" value="OmpA"/>
</dbReference>
<dbReference type="InterPro" id="IPR050330">
    <property type="entry name" value="Bact_OuterMem_StrucFunc"/>
</dbReference>
<comment type="subcellular location">
    <subcellularLocation>
        <location evidence="1">Cell outer membrane</location>
        <topology evidence="1">Multi-pass membrane protein</topology>
    </subcellularLocation>
</comment>
<accession>A0A451D067</accession>
<keyword evidence="10" id="KW-0998">Cell outer membrane</keyword>
<dbReference type="AlphaFoldDB" id="A0A451D067"/>
<evidence type="ECO:0000256" key="4">
    <source>
        <dbReference type="ARBA" id="ARBA00022452"/>
    </source>
</evidence>
<organism evidence="15 16">
    <name type="scientific">Candidatus Erwinia haradaeae</name>
    <dbReference type="NCBI Taxonomy" id="1922217"/>
    <lineage>
        <taxon>Bacteria</taxon>
        <taxon>Pseudomonadati</taxon>
        <taxon>Pseudomonadota</taxon>
        <taxon>Gammaproteobacteria</taxon>
        <taxon>Enterobacterales</taxon>
        <taxon>Erwiniaceae</taxon>
        <taxon>Erwinia</taxon>
    </lineage>
</organism>
<feature type="domain" description="OmpA-like" evidence="14">
    <location>
        <begin position="217"/>
        <end position="345"/>
    </location>
</feature>
<dbReference type="SUPFAM" id="SSF103088">
    <property type="entry name" value="OmpA-like"/>
    <property type="match status" value="1"/>
</dbReference>
<feature type="signal peptide" evidence="13">
    <location>
        <begin position="1"/>
        <end position="19"/>
    </location>
</feature>
<dbReference type="PRINTS" id="PR01021">
    <property type="entry name" value="OMPADOMAIN"/>
</dbReference>
<evidence type="ECO:0000256" key="1">
    <source>
        <dbReference type="ARBA" id="ARBA00004571"/>
    </source>
</evidence>
<dbReference type="GO" id="GO:0015288">
    <property type="term" value="F:porin activity"/>
    <property type="evidence" value="ECO:0007669"/>
    <property type="project" value="UniProtKB-KW"/>
</dbReference>
<evidence type="ECO:0000256" key="11">
    <source>
        <dbReference type="ARBA" id="ARBA00029539"/>
    </source>
</evidence>
<keyword evidence="5" id="KW-0812">Transmembrane</keyword>
<evidence type="ECO:0000313" key="15">
    <source>
        <dbReference type="EMBL" id="VFP78825.1"/>
    </source>
</evidence>
<evidence type="ECO:0000259" key="14">
    <source>
        <dbReference type="PROSITE" id="PS51123"/>
    </source>
</evidence>
<dbReference type="Gene3D" id="3.30.1330.60">
    <property type="entry name" value="OmpA-like domain"/>
    <property type="match status" value="1"/>
</dbReference>
<protein>
    <recommendedName>
        <fullName evidence="11">Outer membrane protein A</fullName>
    </recommendedName>
</protein>
<name>A0A451D067_9GAMM</name>
<evidence type="ECO:0000256" key="2">
    <source>
        <dbReference type="ARBA" id="ARBA00005710"/>
    </source>
</evidence>
<keyword evidence="8 12" id="KW-0472">Membrane</keyword>
<evidence type="ECO:0000256" key="8">
    <source>
        <dbReference type="ARBA" id="ARBA00023136"/>
    </source>
</evidence>
<dbReference type="PANTHER" id="PTHR30329">
    <property type="entry name" value="STATOR ELEMENT OF FLAGELLAR MOTOR COMPLEX"/>
    <property type="match status" value="1"/>
</dbReference>
<evidence type="ECO:0000256" key="3">
    <source>
        <dbReference type="ARBA" id="ARBA00022448"/>
    </source>
</evidence>
<keyword evidence="7" id="KW-0626">Porin</keyword>
<dbReference type="Pfam" id="PF00691">
    <property type="entry name" value="OmpA"/>
    <property type="match status" value="1"/>
</dbReference>
<dbReference type="InterPro" id="IPR000498">
    <property type="entry name" value="OmpA-like_TM_dom"/>
</dbReference>
<dbReference type="SUPFAM" id="SSF56925">
    <property type="entry name" value="OMPA-like"/>
    <property type="match status" value="1"/>
</dbReference>
<evidence type="ECO:0000256" key="5">
    <source>
        <dbReference type="ARBA" id="ARBA00022692"/>
    </source>
</evidence>
<dbReference type="PRINTS" id="PR01022">
    <property type="entry name" value="OUTRMMBRANEA"/>
</dbReference>
<comment type="similarity">
    <text evidence="2">Belongs to the outer membrane OOP (TC 1.B.6) superfamily. OmpA family.</text>
</comment>
<feature type="chain" id="PRO_5019542489" description="Outer membrane protein A" evidence="13">
    <location>
        <begin position="20"/>
        <end position="353"/>
    </location>
</feature>
<keyword evidence="3" id="KW-0813">Transport</keyword>
<keyword evidence="13" id="KW-0732">Signal</keyword>
<dbReference type="RefSeq" id="WP_157992120.1">
    <property type="nucleotide sequence ID" value="NZ_LR217698.1"/>
</dbReference>
<evidence type="ECO:0000256" key="9">
    <source>
        <dbReference type="ARBA" id="ARBA00023157"/>
    </source>
</evidence>
<evidence type="ECO:0000256" key="6">
    <source>
        <dbReference type="ARBA" id="ARBA00023065"/>
    </source>
</evidence>
<dbReference type="InterPro" id="IPR036737">
    <property type="entry name" value="OmpA-like_sf"/>
</dbReference>
<evidence type="ECO:0000256" key="7">
    <source>
        <dbReference type="ARBA" id="ARBA00023114"/>
    </source>
</evidence>
<dbReference type="InterPro" id="IPR011250">
    <property type="entry name" value="OMP/PagP_B-barrel"/>
</dbReference>
<keyword evidence="4" id="KW-1134">Transmembrane beta strand</keyword>
<dbReference type="Pfam" id="PF01389">
    <property type="entry name" value="OmpA_membrane"/>
    <property type="match status" value="1"/>
</dbReference>
<dbReference type="EMBL" id="LR217698">
    <property type="protein sequence ID" value="VFP78825.1"/>
    <property type="molecule type" value="Genomic_DNA"/>
</dbReference>
<dbReference type="CDD" id="cd07185">
    <property type="entry name" value="OmpA_C-like"/>
    <property type="match status" value="1"/>
</dbReference>
<keyword evidence="6" id="KW-0406">Ion transport</keyword>
<dbReference type="Proteomes" id="UP000294364">
    <property type="component" value="Chromosome"/>
</dbReference>
<dbReference type="GO" id="GO:0046930">
    <property type="term" value="C:pore complex"/>
    <property type="evidence" value="ECO:0007669"/>
    <property type="project" value="UniProtKB-KW"/>
</dbReference>
<dbReference type="GO" id="GO:0006811">
    <property type="term" value="P:monoatomic ion transport"/>
    <property type="evidence" value="ECO:0007669"/>
    <property type="project" value="UniProtKB-KW"/>
</dbReference>
<evidence type="ECO:0000256" key="13">
    <source>
        <dbReference type="SAM" id="SignalP"/>
    </source>
</evidence>
<dbReference type="NCBIfam" id="NF008071">
    <property type="entry name" value="PRK10808.1"/>
    <property type="match status" value="1"/>
</dbReference>
<dbReference type="PANTHER" id="PTHR30329:SF21">
    <property type="entry name" value="LIPOPROTEIN YIAD-RELATED"/>
    <property type="match status" value="1"/>
</dbReference>
<gene>
    <name evidence="15" type="primary">ompA</name>
    <name evidence="15" type="ORF">ERCICURT3053_464</name>
</gene>
<dbReference type="OrthoDB" id="1149075at2"/>
<keyword evidence="9" id="KW-1015">Disulfide bond</keyword>
<dbReference type="Gene3D" id="2.40.160.20">
    <property type="match status" value="1"/>
</dbReference>
<proteinExistence type="inferred from homology"/>
<dbReference type="InterPro" id="IPR006665">
    <property type="entry name" value="OmpA-like"/>
</dbReference>
<evidence type="ECO:0000256" key="12">
    <source>
        <dbReference type="PROSITE-ProRule" id="PRU00473"/>
    </source>
</evidence>
<dbReference type="PROSITE" id="PS51123">
    <property type="entry name" value="OMPA_2"/>
    <property type="match status" value="1"/>
</dbReference>
<dbReference type="GO" id="GO:0009279">
    <property type="term" value="C:cell outer membrane"/>
    <property type="evidence" value="ECO:0007669"/>
    <property type="project" value="UniProtKB-SubCell"/>
</dbReference>
<evidence type="ECO:0000256" key="10">
    <source>
        <dbReference type="ARBA" id="ARBA00023237"/>
    </source>
</evidence>
<dbReference type="InterPro" id="IPR006664">
    <property type="entry name" value="OMP_bac"/>
</dbReference>
<sequence precursor="true">MNKTAIAITAALASFTTTAQSNTQDDTWYIGGQFGWSQYHDTKYYGNHYLDNDGPTHKNQLSSNAFFGYQANQYLGFDLGYNWLGRMPYKGTKTHGAFKAQGVQLATKLSYPLTHNFNIYTRLGSMVWHTETKQKQLEKEQKRTNYTGVSPVATLGIEYTLTPNWTTHLDYQWINNIGDASTVGTRPDNNQLNIGLSYHFGQDVSSLMHIFTSPLTKETNHYTLKSDVLFDFDQTDLKKEGRHTLNQVCTQLQSMDPQHRSIKLVGYSDSIGSEEYNQKLSEKRTQSVVDYLVSQGVPSDQIYSHGAGKTNPISMNTCENIEKREELIACLAPDRRVEIEVQGLQSIEDHDLD</sequence>
<reference evidence="15 16" key="1">
    <citation type="submission" date="2019-02" db="EMBL/GenBank/DDBJ databases">
        <authorList>
            <person name="Manzano-Marin A."/>
            <person name="Manzano-Marin A."/>
        </authorList>
    </citation>
    <scope>NUCLEOTIDE SEQUENCE [LARGE SCALE GENOMIC DNA]</scope>
    <source>
        <strain evidence="15 16">ErCicurtihirsuta</strain>
    </source>
</reference>